<protein>
    <recommendedName>
        <fullName evidence="5">Peptidase S1 domain-containing protein</fullName>
    </recommendedName>
</protein>
<keyword evidence="2" id="KW-0378">Hydrolase</keyword>
<dbReference type="PROSITE" id="PS50240">
    <property type="entry name" value="TRYPSIN_DOM"/>
    <property type="match status" value="1"/>
</dbReference>
<dbReference type="Pfam" id="PF00089">
    <property type="entry name" value="Trypsin"/>
    <property type="match status" value="1"/>
</dbReference>
<dbReference type="GO" id="GO:0006508">
    <property type="term" value="P:proteolysis"/>
    <property type="evidence" value="ECO:0007669"/>
    <property type="project" value="UniProtKB-KW"/>
</dbReference>
<dbReference type="SUPFAM" id="SSF50494">
    <property type="entry name" value="Trypsin-like serine proteases"/>
    <property type="match status" value="1"/>
</dbReference>
<dbReference type="PANTHER" id="PTHR24264">
    <property type="entry name" value="TRYPSIN-RELATED"/>
    <property type="match status" value="1"/>
</dbReference>
<keyword evidence="1" id="KW-0645">Protease</keyword>
<proteinExistence type="predicted"/>
<dbReference type="InterPro" id="IPR043504">
    <property type="entry name" value="Peptidase_S1_PA_chymotrypsin"/>
</dbReference>
<dbReference type="Gene3D" id="2.40.10.10">
    <property type="entry name" value="Trypsin-like serine proteases"/>
    <property type="match status" value="1"/>
</dbReference>
<comment type="caution">
    <text evidence="6">The sequence shown here is derived from an EMBL/GenBank/DDBJ whole genome shotgun (WGS) entry which is preliminary data.</text>
</comment>
<reference evidence="6 7" key="1">
    <citation type="journal article" date="2020" name="Cell">
        <title>Large-Scale Comparative Analyses of Tick Genomes Elucidate Their Genetic Diversity and Vector Capacities.</title>
        <authorList>
            <consortium name="Tick Genome and Microbiome Consortium (TIGMIC)"/>
            <person name="Jia N."/>
            <person name="Wang J."/>
            <person name="Shi W."/>
            <person name="Du L."/>
            <person name="Sun Y."/>
            <person name="Zhan W."/>
            <person name="Jiang J.F."/>
            <person name="Wang Q."/>
            <person name="Zhang B."/>
            <person name="Ji P."/>
            <person name="Bell-Sakyi L."/>
            <person name="Cui X.M."/>
            <person name="Yuan T.T."/>
            <person name="Jiang B.G."/>
            <person name="Yang W.F."/>
            <person name="Lam T.T."/>
            <person name="Chang Q.C."/>
            <person name="Ding S.J."/>
            <person name="Wang X.J."/>
            <person name="Zhu J.G."/>
            <person name="Ruan X.D."/>
            <person name="Zhao L."/>
            <person name="Wei J.T."/>
            <person name="Ye R.Z."/>
            <person name="Que T.C."/>
            <person name="Du C.H."/>
            <person name="Zhou Y.H."/>
            <person name="Cheng J.X."/>
            <person name="Dai P.F."/>
            <person name="Guo W.B."/>
            <person name="Han X.H."/>
            <person name="Huang E.J."/>
            <person name="Li L.F."/>
            <person name="Wei W."/>
            <person name="Gao Y.C."/>
            <person name="Liu J.Z."/>
            <person name="Shao H.Z."/>
            <person name="Wang X."/>
            <person name="Wang C.C."/>
            <person name="Yang T.C."/>
            <person name="Huo Q.B."/>
            <person name="Li W."/>
            <person name="Chen H.Y."/>
            <person name="Chen S.E."/>
            <person name="Zhou L.G."/>
            <person name="Ni X.B."/>
            <person name="Tian J.H."/>
            <person name="Sheng Y."/>
            <person name="Liu T."/>
            <person name="Pan Y.S."/>
            <person name="Xia L.Y."/>
            <person name="Li J."/>
            <person name="Zhao F."/>
            <person name="Cao W.C."/>
        </authorList>
    </citation>
    <scope>NUCLEOTIDE SEQUENCE [LARGE SCALE GENOMIC DNA]</scope>
    <source>
        <strain evidence="6">HaeL-2018</strain>
    </source>
</reference>
<evidence type="ECO:0000313" key="6">
    <source>
        <dbReference type="EMBL" id="KAH9367361.1"/>
    </source>
</evidence>
<evidence type="ECO:0000256" key="4">
    <source>
        <dbReference type="SAM" id="MobiDB-lite"/>
    </source>
</evidence>
<evidence type="ECO:0000259" key="5">
    <source>
        <dbReference type="PROSITE" id="PS50240"/>
    </source>
</evidence>
<evidence type="ECO:0000313" key="7">
    <source>
        <dbReference type="Proteomes" id="UP000821853"/>
    </source>
</evidence>
<organism evidence="6 7">
    <name type="scientific">Haemaphysalis longicornis</name>
    <name type="common">Bush tick</name>
    <dbReference type="NCBI Taxonomy" id="44386"/>
    <lineage>
        <taxon>Eukaryota</taxon>
        <taxon>Metazoa</taxon>
        <taxon>Ecdysozoa</taxon>
        <taxon>Arthropoda</taxon>
        <taxon>Chelicerata</taxon>
        <taxon>Arachnida</taxon>
        <taxon>Acari</taxon>
        <taxon>Parasitiformes</taxon>
        <taxon>Ixodida</taxon>
        <taxon>Ixodoidea</taxon>
        <taxon>Ixodidae</taxon>
        <taxon>Haemaphysalinae</taxon>
        <taxon>Haemaphysalis</taxon>
    </lineage>
</organism>
<feature type="compositionally biased region" description="Polar residues" evidence="4">
    <location>
        <begin position="166"/>
        <end position="176"/>
    </location>
</feature>
<dbReference type="VEuPathDB" id="VectorBase:HLOH_042937"/>
<dbReference type="InterPro" id="IPR050127">
    <property type="entry name" value="Serine_Proteases_S1"/>
</dbReference>
<dbReference type="GO" id="GO:0004252">
    <property type="term" value="F:serine-type endopeptidase activity"/>
    <property type="evidence" value="ECO:0007669"/>
    <property type="project" value="InterPro"/>
</dbReference>
<evidence type="ECO:0000256" key="3">
    <source>
        <dbReference type="ARBA" id="ARBA00022825"/>
    </source>
</evidence>
<evidence type="ECO:0000256" key="1">
    <source>
        <dbReference type="ARBA" id="ARBA00022670"/>
    </source>
</evidence>
<accession>A0A9J6FYE4</accession>
<keyword evidence="7" id="KW-1185">Reference proteome</keyword>
<gene>
    <name evidence="6" type="ORF">HPB48_010156</name>
</gene>
<dbReference type="GO" id="GO:0005615">
    <property type="term" value="C:extracellular space"/>
    <property type="evidence" value="ECO:0007669"/>
    <property type="project" value="TreeGrafter"/>
</dbReference>
<dbReference type="OrthoDB" id="546450at2759"/>
<name>A0A9J6FYE4_HAELO</name>
<dbReference type="InterPro" id="IPR009003">
    <property type="entry name" value="Peptidase_S1_PA"/>
</dbReference>
<dbReference type="InterPro" id="IPR001254">
    <property type="entry name" value="Trypsin_dom"/>
</dbReference>
<dbReference type="EMBL" id="JABSTR010000004">
    <property type="protein sequence ID" value="KAH9367361.1"/>
    <property type="molecule type" value="Genomic_DNA"/>
</dbReference>
<evidence type="ECO:0000256" key="2">
    <source>
        <dbReference type="ARBA" id="ARBA00022801"/>
    </source>
</evidence>
<dbReference type="Proteomes" id="UP000821853">
    <property type="component" value="Chromosome 2"/>
</dbReference>
<feature type="region of interest" description="Disordered" evidence="4">
    <location>
        <begin position="126"/>
        <end position="176"/>
    </location>
</feature>
<feature type="domain" description="Peptidase S1" evidence="5">
    <location>
        <begin position="78"/>
        <end position="286"/>
    </location>
</feature>
<keyword evidence="3" id="KW-0720">Serine protease</keyword>
<dbReference type="PANTHER" id="PTHR24264:SF54">
    <property type="entry name" value="PEPTIDASE S1 DOMAIN-CONTAINING PROTEIN"/>
    <property type="match status" value="1"/>
</dbReference>
<dbReference type="AlphaFoldDB" id="A0A9J6FYE4"/>
<sequence>MPSSTHREPLHNLRHASTPAKPSLHAFVYPVWRGPPHWVDWMPQPLQTTAKDHFSSHDCATPRFTEDKQPASCHFSTHPNHHRYHRPTSVSLFSDATANLPTAKSHKDSLLAHPKAPHHRKIMLSDNVSTPQPLTPPAAPTQPEAQGTLASDSHPPPLKRKAESDQPPQTAASAPTTQEFRAEYQELFLSFQNKTTEQKTTLHKSMHDLHTEALYFDASKRKCMHRSKVFLKRPPYSQQGDSGGPLTFKKDERVYLIGLVSWGVQCAMPSLPGVYTRVSGVRRLGWHLHQQLIAGYFK</sequence>